<dbReference type="EMBL" id="JANIIC010000048">
    <property type="protein sequence ID" value="MCQ8833778.1"/>
    <property type="molecule type" value="Genomic_DNA"/>
</dbReference>
<keyword evidence="3" id="KW-1185">Reference proteome</keyword>
<proteinExistence type="predicted"/>
<feature type="compositionally biased region" description="Polar residues" evidence="1">
    <location>
        <begin position="12"/>
        <end position="22"/>
    </location>
</feature>
<dbReference type="Proteomes" id="UP001142400">
    <property type="component" value="Unassembled WGS sequence"/>
</dbReference>
<evidence type="ECO:0000313" key="3">
    <source>
        <dbReference type="Proteomes" id="UP001142400"/>
    </source>
</evidence>
<accession>A0A9X2M1M0</accession>
<feature type="region of interest" description="Disordered" evidence="1">
    <location>
        <begin position="1"/>
        <end position="48"/>
    </location>
</feature>
<sequence length="87" mass="9078">MTTASTSTATTHPGQVATTSSAPGYKTCGGRRARRLDSYGRGRPRSDADATMAAIRLGDGAHVHFSLVDDCFAVVRAVDPHTDEATA</sequence>
<gene>
    <name evidence="2" type="ORF">NQU54_33185</name>
</gene>
<organism evidence="2 3">
    <name type="scientific">Streptomyces malaysiensis subsp. samsunensis</name>
    <dbReference type="NCBI Taxonomy" id="459658"/>
    <lineage>
        <taxon>Bacteria</taxon>
        <taxon>Bacillati</taxon>
        <taxon>Actinomycetota</taxon>
        <taxon>Actinomycetes</taxon>
        <taxon>Kitasatosporales</taxon>
        <taxon>Streptomycetaceae</taxon>
        <taxon>Streptomyces</taxon>
        <taxon>Streptomyces violaceusniger group</taxon>
    </lineage>
</organism>
<evidence type="ECO:0000256" key="1">
    <source>
        <dbReference type="SAM" id="MobiDB-lite"/>
    </source>
</evidence>
<comment type="caution">
    <text evidence="2">The sequence shown here is derived from an EMBL/GenBank/DDBJ whole genome shotgun (WGS) entry which is preliminary data.</text>
</comment>
<protein>
    <submittedName>
        <fullName evidence="2">Uncharacterized protein</fullName>
    </submittedName>
</protein>
<feature type="compositionally biased region" description="Low complexity" evidence="1">
    <location>
        <begin position="1"/>
        <end position="11"/>
    </location>
</feature>
<evidence type="ECO:0000313" key="2">
    <source>
        <dbReference type="EMBL" id="MCQ8833778.1"/>
    </source>
</evidence>
<reference evidence="2" key="1">
    <citation type="submission" date="2022-06" db="EMBL/GenBank/DDBJ databases">
        <title>WGS of actinobacteria.</title>
        <authorList>
            <person name="Thawai C."/>
        </authorList>
    </citation>
    <scope>NUCLEOTIDE SEQUENCE</scope>
    <source>
        <strain evidence="2">DSM 42010</strain>
    </source>
</reference>
<dbReference type="RefSeq" id="WP_257634254.1">
    <property type="nucleotide sequence ID" value="NZ_JANIIC010000048.1"/>
</dbReference>
<dbReference type="AlphaFoldDB" id="A0A9X2M1M0"/>
<feature type="compositionally biased region" description="Basic and acidic residues" evidence="1">
    <location>
        <begin position="35"/>
        <end position="48"/>
    </location>
</feature>
<name>A0A9X2M1M0_STRMQ</name>